<feature type="transmembrane region" description="Helical" evidence="5">
    <location>
        <begin position="165"/>
        <end position="189"/>
    </location>
</feature>
<feature type="transmembrane region" description="Helical" evidence="5">
    <location>
        <begin position="279"/>
        <end position="298"/>
    </location>
</feature>
<comment type="subunit">
    <text evidence="5">NDH-1 is composed of 14 different subunits. Subunits NuoA, H, J, K, L, M, N constitute the membrane sector of the complex.</text>
</comment>
<keyword evidence="4 5" id="KW-0472">Membrane</keyword>
<evidence type="ECO:0000256" key="5">
    <source>
        <dbReference type="HAMAP-Rule" id="MF_00445"/>
    </source>
</evidence>
<feature type="transmembrane region" description="Helical" evidence="5">
    <location>
        <begin position="82"/>
        <end position="99"/>
    </location>
</feature>
<keyword evidence="5" id="KW-1278">Translocase</keyword>
<feature type="transmembrane region" description="Helical" evidence="5">
    <location>
        <begin position="374"/>
        <end position="397"/>
    </location>
</feature>
<dbReference type="GO" id="GO:0048038">
    <property type="term" value="F:quinone binding"/>
    <property type="evidence" value="ECO:0007669"/>
    <property type="project" value="UniProtKB-KW"/>
</dbReference>
<evidence type="ECO:0000313" key="9">
    <source>
        <dbReference type="Proteomes" id="UP000095347"/>
    </source>
</evidence>
<comment type="subcellular location">
    <subcellularLocation>
        <location evidence="5">Cell membrane</location>
        <topology evidence="5">Multi-pass membrane protein</topology>
    </subcellularLocation>
    <subcellularLocation>
        <location evidence="1">Endomembrane system</location>
        <topology evidence="1">Multi-pass membrane protein</topology>
    </subcellularLocation>
    <subcellularLocation>
        <location evidence="6">Membrane</location>
        <topology evidence="6">Multi-pass membrane protein</topology>
    </subcellularLocation>
</comment>
<dbReference type="GO" id="GO:0042773">
    <property type="term" value="P:ATP synthesis coupled electron transport"/>
    <property type="evidence" value="ECO:0007669"/>
    <property type="project" value="InterPro"/>
</dbReference>
<proteinExistence type="inferred from homology"/>
<dbReference type="InterPro" id="IPR010096">
    <property type="entry name" value="NADH-Q_OxRdtase_suN/2"/>
</dbReference>
<evidence type="ECO:0000256" key="6">
    <source>
        <dbReference type="RuleBase" id="RU000320"/>
    </source>
</evidence>
<feature type="transmembrane region" description="Helical" evidence="5">
    <location>
        <begin position="6"/>
        <end position="29"/>
    </location>
</feature>
<evidence type="ECO:0000256" key="1">
    <source>
        <dbReference type="ARBA" id="ARBA00004127"/>
    </source>
</evidence>
<evidence type="ECO:0000313" key="8">
    <source>
        <dbReference type="EMBL" id="OEJ68032.1"/>
    </source>
</evidence>
<accession>A0A1E5Q965</accession>
<dbReference type="NCBIfam" id="TIGR01770">
    <property type="entry name" value="NDH_I_N"/>
    <property type="match status" value="1"/>
</dbReference>
<keyword evidence="5" id="KW-0874">Quinone</keyword>
<reference evidence="9" key="1">
    <citation type="submission" date="2016-07" db="EMBL/GenBank/DDBJ databases">
        <authorList>
            <person name="Florea S."/>
            <person name="Webb J.S."/>
            <person name="Jaromczyk J."/>
            <person name="Schardl C.L."/>
        </authorList>
    </citation>
    <scope>NUCLEOTIDE SEQUENCE [LARGE SCALE GENOMIC DNA]</scope>
    <source>
        <strain evidence="9">MV-1</strain>
    </source>
</reference>
<keyword evidence="2 5" id="KW-0812">Transmembrane</keyword>
<comment type="caution">
    <text evidence="8">The sequence shown here is derived from an EMBL/GenBank/DDBJ whole genome shotgun (WGS) entry which is preliminary data.</text>
</comment>
<evidence type="ECO:0000259" key="7">
    <source>
        <dbReference type="Pfam" id="PF00361"/>
    </source>
</evidence>
<keyword evidence="5" id="KW-0520">NAD</keyword>
<feature type="transmembrane region" description="Helical" evidence="5">
    <location>
        <begin position="246"/>
        <end position="267"/>
    </location>
</feature>
<dbReference type="GO" id="GO:0050136">
    <property type="term" value="F:NADH dehydrogenase (quinone) (non-electrogenic) activity"/>
    <property type="evidence" value="ECO:0007669"/>
    <property type="project" value="UniProtKB-UniRule"/>
</dbReference>
<organism evidence="8 9">
    <name type="scientific">Magnetovibrio blakemorei</name>
    <dbReference type="NCBI Taxonomy" id="28181"/>
    <lineage>
        <taxon>Bacteria</taxon>
        <taxon>Pseudomonadati</taxon>
        <taxon>Pseudomonadota</taxon>
        <taxon>Alphaproteobacteria</taxon>
        <taxon>Rhodospirillales</taxon>
        <taxon>Magnetovibrionaceae</taxon>
        <taxon>Magnetovibrio</taxon>
    </lineage>
</organism>
<feature type="domain" description="NADH:quinone oxidoreductase/Mrp antiporter transmembrane" evidence="7">
    <location>
        <begin position="130"/>
        <end position="424"/>
    </location>
</feature>
<keyword evidence="5" id="KW-0830">Ubiquinone</keyword>
<feature type="transmembrane region" description="Helical" evidence="5">
    <location>
        <begin position="409"/>
        <end position="430"/>
    </location>
</feature>
<gene>
    <name evidence="5" type="primary">nuoN</name>
    <name evidence="8" type="ORF">BEN30_07125</name>
</gene>
<comment type="function">
    <text evidence="5">NDH-1 shuttles electrons from NADH, via FMN and iron-sulfur (Fe-S) centers, to quinones in the respiratory chain. The immediate electron acceptor for the enzyme in this species is believed to be ubiquinone. Couples the redox reaction to proton translocation (for every two electrons transferred, four hydrogen ions are translocated across the cytoplasmic membrane), and thus conserves the redox energy in a proton gradient.</text>
</comment>
<dbReference type="GO" id="GO:0005886">
    <property type="term" value="C:plasma membrane"/>
    <property type="evidence" value="ECO:0007669"/>
    <property type="project" value="UniProtKB-SubCell"/>
</dbReference>
<dbReference type="AlphaFoldDB" id="A0A1E5Q965"/>
<dbReference type="Pfam" id="PF00361">
    <property type="entry name" value="Proton_antipo_M"/>
    <property type="match status" value="1"/>
</dbReference>
<feature type="transmembrane region" description="Helical" evidence="5">
    <location>
        <begin position="111"/>
        <end position="128"/>
    </location>
</feature>
<feature type="transmembrane region" description="Helical" evidence="5">
    <location>
        <begin position="450"/>
        <end position="471"/>
    </location>
</feature>
<feature type="transmembrane region" description="Helical" evidence="5">
    <location>
        <begin position="329"/>
        <end position="353"/>
    </location>
</feature>
<dbReference type="InterPro" id="IPR001750">
    <property type="entry name" value="ND/Mrp_TM"/>
</dbReference>
<dbReference type="EMBL" id="MCGG01000017">
    <property type="protein sequence ID" value="OEJ68032.1"/>
    <property type="molecule type" value="Genomic_DNA"/>
</dbReference>
<comment type="similarity">
    <text evidence="5">Belongs to the complex I subunit 2 family.</text>
</comment>
<keyword evidence="3 5" id="KW-1133">Transmembrane helix</keyword>
<dbReference type="Proteomes" id="UP000095347">
    <property type="component" value="Unassembled WGS sequence"/>
</dbReference>
<keyword evidence="5" id="KW-0813">Transport</keyword>
<name>A0A1E5Q965_9PROT</name>
<feature type="transmembrane region" description="Helical" evidence="5">
    <location>
        <begin position="209"/>
        <end position="234"/>
    </location>
</feature>
<feature type="transmembrane region" description="Helical" evidence="5">
    <location>
        <begin position="50"/>
        <end position="70"/>
    </location>
</feature>
<dbReference type="OrthoDB" id="9811718at2"/>
<evidence type="ECO:0000256" key="4">
    <source>
        <dbReference type="ARBA" id="ARBA00023136"/>
    </source>
</evidence>
<dbReference type="EC" id="7.1.1.-" evidence="5"/>
<dbReference type="NCBIfam" id="NF004440">
    <property type="entry name" value="PRK05777.1-3"/>
    <property type="match status" value="1"/>
</dbReference>
<dbReference type="GO" id="GO:0012505">
    <property type="term" value="C:endomembrane system"/>
    <property type="evidence" value="ECO:0007669"/>
    <property type="project" value="UniProtKB-SubCell"/>
</dbReference>
<dbReference type="PANTHER" id="PTHR22773">
    <property type="entry name" value="NADH DEHYDROGENASE"/>
    <property type="match status" value="1"/>
</dbReference>
<dbReference type="PRINTS" id="PR01434">
    <property type="entry name" value="NADHDHGNASE5"/>
</dbReference>
<dbReference type="STRING" id="28181.BEN30_07125"/>
<keyword evidence="5" id="KW-1003">Cell membrane</keyword>
<comment type="catalytic activity">
    <reaction evidence="5">
        <text>a quinone + NADH + 5 H(+)(in) = a quinol + NAD(+) + 4 H(+)(out)</text>
        <dbReference type="Rhea" id="RHEA:57888"/>
        <dbReference type="ChEBI" id="CHEBI:15378"/>
        <dbReference type="ChEBI" id="CHEBI:24646"/>
        <dbReference type="ChEBI" id="CHEBI:57540"/>
        <dbReference type="ChEBI" id="CHEBI:57945"/>
        <dbReference type="ChEBI" id="CHEBI:132124"/>
    </reaction>
</comment>
<sequence>MADVPNIAPVLPEIFLALAAMSLLMLGVFQKATTPDGVMRASRLTSGLGVVTLVLALILVFTVSGAKLVAFDGLFLSDPFSSYVKILILLASAFSLILAQNWLERQGAHRFEFAILLIFATLGMMMMVSAGNLLSLYMGLELQSLSLYVLAAFHRDDTRSTEAGLKYFVLGALASGLLLYGSSLVYGFSGTTDFATIATTIAAQEHTPLGLIIGLVFVMAGLAFKVSAVPFHMWTPDVYEGAPTPVTAFFSVAPKIAALALFVRVMVGPFGALVAEWQQVVVLISILSMLLGAFAAIAQTNIKRMMAYSSIGHVGYALIGLAVGNEAGVMGVLVYLTIYVFMNVGTFACIMAMRRGDRNVENITELGGLGKTHPAMAAALAIFMFSMAGIPPLAGFIGKLYIFMAAIDAQLYTLAIVGVLSSVVSAYYYLRIIKVMYFDDPGIEPLESPLPTSIVGVLVVTSLATLLFILVPSPVIGWAGTAAASLF</sequence>
<evidence type="ECO:0000256" key="2">
    <source>
        <dbReference type="ARBA" id="ARBA00022692"/>
    </source>
</evidence>
<evidence type="ECO:0000256" key="3">
    <source>
        <dbReference type="ARBA" id="ARBA00022989"/>
    </source>
</evidence>
<dbReference type="RefSeq" id="WP_069957361.1">
    <property type="nucleotide sequence ID" value="NZ_MCGG01000017.1"/>
</dbReference>
<protein>
    <recommendedName>
        <fullName evidence="5">NADH-quinone oxidoreductase subunit N</fullName>
        <ecNumber evidence="5">7.1.1.-</ecNumber>
    </recommendedName>
    <alternativeName>
        <fullName evidence="5">NADH dehydrogenase I subunit N</fullName>
    </alternativeName>
    <alternativeName>
        <fullName evidence="5">NDH-1 subunit N</fullName>
    </alternativeName>
</protein>
<dbReference type="HAMAP" id="MF_00445">
    <property type="entry name" value="NDH1_NuoN_1"/>
    <property type="match status" value="1"/>
</dbReference>
<keyword evidence="9" id="KW-1185">Reference proteome</keyword>
<dbReference type="GO" id="GO:0008137">
    <property type="term" value="F:NADH dehydrogenase (ubiquinone) activity"/>
    <property type="evidence" value="ECO:0007669"/>
    <property type="project" value="InterPro"/>
</dbReference>
<feature type="transmembrane region" description="Helical" evidence="5">
    <location>
        <begin position="305"/>
        <end position="323"/>
    </location>
</feature>